<dbReference type="PANTHER" id="PTHR34677:SF3">
    <property type="entry name" value="BACTERIAL IG-LIKE DOMAIN-CONTAINING PROTEIN"/>
    <property type="match status" value="1"/>
</dbReference>
<gene>
    <name evidence="2" type="ORF">QJS35_32550</name>
</gene>
<dbReference type="Pfam" id="PF19078">
    <property type="entry name" value="Big_12"/>
    <property type="match status" value="2"/>
</dbReference>
<dbReference type="SUPFAM" id="SSF81296">
    <property type="entry name" value="E set domains"/>
    <property type="match status" value="1"/>
</dbReference>
<dbReference type="PANTHER" id="PTHR34677">
    <property type="match status" value="1"/>
</dbReference>
<dbReference type="PROSITE" id="PS51272">
    <property type="entry name" value="SLH"/>
    <property type="match status" value="3"/>
</dbReference>
<feature type="domain" description="SLH" evidence="1">
    <location>
        <begin position="893"/>
        <end position="956"/>
    </location>
</feature>
<dbReference type="InterPro" id="IPR001119">
    <property type="entry name" value="SLH_dom"/>
</dbReference>
<keyword evidence="3" id="KW-1185">Reference proteome</keyword>
<dbReference type="InterPro" id="IPR014756">
    <property type="entry name" value="Ig_E-set"/>
</dbReference>
<dbReference type="CDD" id="cd00603">
    <property type="entry name" value="IPT_PCSR"/>
    <property type="match status" value="1"/>
</dbReference>
<dbReference type="EMBL" id="JASKHM010000029">
    <property type="protein sequence ID" value="MEQ4487118.1"/>
    <property type="molecule type" value="Genomic_DNA"/>
</dbReference>
<name>A0ABV1L556_9BACL</name>
<sequence length="1081" mass="111958">MRSKLSKLFLGLIILGLLPLCLTNKAFATPLTATIVVSDDILTPGQTSLVTITFSEAVTGFDLSDLAVGGSCTLNGLYTSNNINYTATLTPPHSKLSGPFNIMLNYASVNIAGVAGSGTTVSNNYFVDTIAPSVISVSVPAGGTYGAGANLDFIVNMDEPVVVDTNGGFPSIALVVGTQTVYATYVSGSGTNALTFRYTVQTPQSDSNGITIGALSLNGGMIQDAIGVDAILTLNSVGSTAGVNINSSIDGKPPEINGVGVPNAATYKAGDTLLFTINTDEPVVVFGTPYIDLVIGASVVQADYISGSGTNALLFRYTVQTGQFDSNGIAIGALSLNGGSIKDAAGNDAILTLNNAGSTVGVKIDAIAPTVVLSSTASGTVNAAFLISITFSEAVSGFASGNIIVGNGTVSNLVATNTTTYTATINPTTSGQAVTVTVTANAATDAAGNRNTASNTISFMYDTTKPVVTFGGFTANQTFIAPPTSVTVSVSEAVYWVAGGAQLTSSNALPLVSMEKDSVAFSTYTASYDEPARTYTLTFNGTLADGTYEVKVAGDVVENVNGNTLDAANASFTVAAPKITGISVNPTSFTSSGGSTTATITGVNLTGQTVKVYIDGAEASTAIINSATSSAATVTIPQNASTSTKIHNLTVDLNGIVVAGQSATVKVSGSSGIIYDGGSPTPIVMPPIIDQNGITLDPDKIDTTKPSVTLEVTPKDGVAYVKIPASILTSFEGKNATFFIEIKTPYGSYQVPVNLASIIPGLKDLLSANNLKAEDISFKIALTDKSGDKDIQAAVATGLPKGKVLGAIVDFHIDIINTKTGQPIGTADQFSKALTRVIPMSKNTVNMPAQWGAFRYNETSMNFEFVPAKKVQIDGVWYVMISSYSNSVYVVADNAASFTDIQRHWGKTDVQLAAAKGLVEGVGNGKYDPNRTVTRAEFAAMLVRALGRGTSTGSTAPYDDVKIGAWYFGDVAKAKELGLLDFVSGTNFKPDQPLTREEMASMLAVVTTLDKLPTTKEWVSLDGYKDIGSVDAIYLEDVRLMVKLNIMTGTGADTFSPKGQTTRAQAAAVFIRTLQALEMID</sequence>
<dbReference type="Pfam" id="PF00395">
    <property type="entry name" value="SLH"/>
    <property type="match status" value="3"/>
</dbReference>
<evidence type="ECO:0000313" key="3">
    <source>
        <dbReference type="Proteomes" id="UP001493487"/>
    </source>
</evidence>
<evidence type="ECO:0000259" key="1">
    <source>
        <dbReference type="PROSITE" id="PS51272"/>
    </source>
</evidence>
<evidence type="ECO:0000313" key="2">
    <source>
        <dbReference type="EMBL" id="MEQ4487118.1"/>
    </source>
</evidence>
<feature type="domain" description="SLH" evidence="1">
    <location>
        <begin position="957"/>
        <end position="1017"/>
    </location>
</feature>
<organism evidence="2 3">
    <name type="scientific">Cohnella silvisoli</name>
    <dbReference type="NCBI Taxonomy" id="2873699"/>
    <lineage>
        <taxon>Bacteria</taxon>
        <taxon>Bacillati</taxon>
        <taxon>Bacillota</taxon>
        <taxon>Bacilli</taxon>
        <taxon>Bacillales</taxon>
        <taxon>Paenibacillaceae</taxon>
        <taxon>Cohnella</taxon>
    </lineage>
</organism>
<dbReference type="Proteomes" id="UP001493487">
    <property type="component" value="Unassembled WGS sequence"/>
</dbReference>
<protein>
    <submittedName>
        <fullName evidence="2">S-layer homology domain-containing protein</fullName>
    </submittedName>
</protein>
<accession>A0ABV1L556</accession>
<dbReference type="InterPro" id="IPR044048">
    <property type="entry name" value="Big_12"/>
</dbReference>
<reference evidence="2 3" key="1">
    <citation type="journal article" date="2023" name="Genome Announc.">
        <title>Pan-Genome Analyses of the Genus Cohnella and Proposal of the Novel Species Cohnella silvisoli sp. nov., Isolated from Forest Soil.</title>
        <authorList>
            <person name="Wang C."/>
            <person name="Mao L."/>
            <person name="Bao G."/>
            <person name="Zhu H."/>
        </authorList>
    </citation>
    <scope>NUCLEOTIDE SEQUENCE [LARGE SCALE GENOMIC DNA]</scope>
    <source>
        <strain evidence="2 3">NL03-T5-1</strain>
    </source>
</reference>
<dbReference type="RefSeq" id="WP_232190151.1">
    <property type="nucleotide sequence ID" value="NZ_JAIOAP010000028.1"/>
</dbReference>
<feature type="domain" description="SLH" evidence="1">
    <location>
        <begin position="1021"/>
        <end position="1081"/>
    </location>
</feature>
<comment type="caution">
    <text evidence="2">The sequence shown here is derived from an EMBL/GenBank/DDBJ whole genome shotgun (WGS) entry which is preliminary data.</text>
</comment>
<proteinExistence type="predicted"/>